<dbReference type="EMBL" id="MUJZ01034562">
    <property type="protein sequence ID" value="OTF77054.1"/>
    <property type="molecule type" value="Genomic_DNA"/>
</dbReference>
<protein>
    <submittedName>
        <fullName evidence="1">Uncharacterized protein</fullName>
    </submittedName>
</protein>
<evidence type="ECO:0000313" key="2">
    <source>
        <dbReference type="Proteomes" id="UP000194236"/>
    </source>
</evidence>
<dbReference type="AlphaFoldDB" id="A0A1Y3BAK2"/>
<name>A0A1Y3BAK2_EURMA</name>
<organism evidence="1 2">
    <name type="scientific">Euroglyphus maynei</name>
    <name type="common">Mayne's house dust mite</name>
    <dbReference type="NCBI Taxonomy" id="6958"/>
    <lineage>
        <taxon>Eukaryota</taxon>
        <taxon>Metazoa</taxon>
        <taxon>Ecdysozoa</taxon>
        <taxon>Arthropoda</taxon>
        <taxon>Chelicerata</taxon>
        <taxon>Arachnida</taxon>
        <taxon>Acari</taxon>
        <taxon>Acariformes</taxon>
        <taxon>Sarcoptiformes</taxon>
        <taxon>Astigmata</taxon>
        <taxon>Psoroptidia</taxon>
        <taxon>Analgoidea</taxon>
        <taxon>Pyroglyphidae</taxon>
        <taxon>Pyroglyphinae</taxon>
        <taxon>Euroglyphus</taxon>
    </lineage>
</organism>
<reference evidence="1 2" key="1">
    <citation type="submission" date="2017-03" db="EMBL/GenBank/DDBJ databases">
        <title>Genome Survey of Euroglyphus maynei.</title>
        <authorList>
            <person name="Arlian L.G."/>
            <person name="Morgan M.S."/>
            <person name="Rider S.D."/>
        </authorList>
    </citation>
    <scope>NUCLEOTIDE SEQUENCE [LARGE SCALE GENOMIC DNA]</scope>
    <source>
        <strain evidence="1">Arlian Lab</strain>
        <tissue evidence="1">Whole body</tissue>
    </source>
</reference>
<accession>A0A1Y3BAK2</accession>
<gene>
    <name evidence="1" type="ORF">BLA29_010698</name>
</gene>
<comment type="caution">
    <text evidence="1">The sequence shown here is derived from an EMBL/GenBank/DDBJ whole genome shotgun (WGS) entry which is preliminary data.</text>
</comment>
<feature type="non-terminal residue" evidence="1">
    <location>
        <position position="173"/>
    </location>
</feature>
<dbReference type="Proteomes" id="UP000194236">
    <property type="component" value="Unassembled WGS sequence"/>
</dbReference>
<keyword evidence="2" id="KW-1185">Reference proteome</keyword>
<sequence length="173" mass="20236">MPVLNFLRHLCHSNGELLEKSLLVQRFLLNDCYGQLNPTAKKSFDENVKFLLETFATDSIDLDMILLIISFSSKYGMDAFFDILQQQQQQPESVRSSFCINKMMTKYPLIYRASMLPQEESSSSSLNIYTLLQQAIPFVDIEHLFEWQTCMENQNVKRNEMPHFSQKNLSELY</sequence>
<evidence type="ECO:0000313" key="1">
    <source>
        <dbReference type="EMBL" id="OTF77054.1"/>
    </source>
</evidence>
<proteinExistence type="predicted"/>